<keyword evidence="3" id="KW-1185">Reference proteome</keyword>
<dbReference type="Pfam" id="PF03392">
    <property type="entry name" value="OS-D"/>
    <property type="match status" value="1"/>
</dbReference>
<name>A0A482W4C7_ASBVE</name>
<comment type="caution">
    <text evidence="2">The sequence shown here is derived from an EMBL/GenBank/DDBJ whole genome shotgun (WGS) entry which is preliminary data.</text>
</comment>
<evidence type="ECO:0000256" key="1">
    <source>
        <dbReference type="SAM" id="SignalP"/>
    </source>
</evidence>
<dbReference type="Gene3D" id="1.10.2080.10">
    <property type="entry name" value="Insect odorant-binding protein A10/Ejaculatory bulb-specific protein 3"/>
    <property type="match status" value="1"/>
</dbReference>
<evidence type="ECO:0000313" key="2">
    <source>
        <dbReference type="EMBL" id="RZC39775.1"/>
    </source>
</evidence>
<dbReference type="InterPro" id="IPR005055">
    <property type="entry name" value="A10/PebIII"/>
</dbReference>
<keyword evidence="1" id="KW-0732">Signal</keyword>
<dbReference type="AlphaFoldDB" id="A0A482W4C7"/>
<sequence>MKLFIVALFVAFFVIAYAAEKYTTKYDNVDLEKILKSERLLRNYVNCLLDKGRCSPDGQELKKVLPDALSTSCKKCSETQKQGTKRIIQYLIKNKRNWWDQLEAKYDPTGSYRIQYEKELKEQGIQLTN</sequence>
<evidence type="ECO:0000313" key="3">
    <source>
        <dbReference type="Proteomes" id="UP000292052"/>
    </source>
</evidence>
<dbReference type="InterPro" id="IPR036682">
    <property type="entry name" value="OS_D_A10/PebIII_sf"/>
</dbReference>
<accession>A0A482W4C7</accession>
<dbReference type="EMBL" id="QDEB01031491">
    <property type="protein sequence ID" value="RZC39775.1"/>
    <property type="molecule type" value="Genomic_DNA"/>
</dbReference>
<feature type="signal peptide" evidence="1">
    <location>
        <begin position="1"/>
        <end position="18"/>
    </location>
</feature>
<reference evidence="2 3" key="1">
    <citation type="submission" date="2017-03" db="EMBL/GenBank/DDBJ databases">
        <title>Genome of the blue death feigning beetle - Asbolus verrucosus.</title>
        <authorList>
            <person name="Rider S.D."/>
        </authorList>
    </citation>
    <scope>NUCLEOTIDE SEQUENCE [LARGE SCALE GENOMIC DNA]</scope>
    <source>
        <strain evidence="2">Butters</strain>
        <tissue evidence="2">Head and leg muscle</tissue>
    </source>
</reference>
<dbReference type="PANTHER" id="PTHR11257:SF12">
    <property type="entry name" value="EJACULATORY BULB-SPECIFIC PROTEIN 3-RELATED"/>
    <property type="match status" value="1"/>
</dbReference>
<proteinExistence type="predicted"/>
<protein>
    <submittedName>
        <fullName evidence="2">Chemosensory protein</fullName>
    </submittedName>
</protein>
<feature type="chain" id="PRO_5019783221" evidence="1">
    <location>
        <begin position="19"/>
        <end position="129"/>
    </location>
</feature>
<dbReference type="OrthoDB" id="6344725at2759"/>
<dbReference type="Proteomes" id="UP000292052">
    <property type="component" value="Unassembled WGS sequence"/>
</dbReference>
<gene>
    <name evidence="2" type="ORF">BDFB_011759</name>
</gene>
<dbReference type="SUPFAM" id="SSF100910">
    <property type="entry name" value="Chemosensory protein Csp2"/>
    <property type="match status" value="1"/>
</dbReference>
<dbReference type="PANTHER" id="PTHR11257">
    <property type="entry name" value="CHEMOSENSORY PROTEIN-RELATED"/>
    <property type="match status" value="1"/>
</dbReference>
<organism evidence="2 3">
    <name type="scientific">Asbolus verrucosus</name>
    <name type="common">Desert ironclad beetle</name>
    <dbReference type="NCBI Taxonomy" id="1661398"/>
    <lineage>
        <taxon>Eukaryota</taxon>
        <taxon>Metazoa</taxon>
        <taxon>Ecdysozoa</taxon>
        <taxon>Arthropoda</taxon>
        <taxon>Hexapoda</taxon>
        <taxon>Insecta</taxon>
        <taxon>Pterygota</taxon>
        <taxon>Neoptera</taxon>
        <taxon>Endopterygota</taxon>
        <taxon>Coleoptera</taxon>
        <taxon>Polyphaga</taxon>
        <taxon>Cucujiformia</taxon>
        <taxon>Tenebrionidae</taxon>
        <taxon>Pimeliinae</taxon>
        <taxon>Asbolus</taxon>
    </lineage>
</organism>